<evidence type="ECO:0008006" key="4">
    <source>
        <dbReference type="Google" id="ProtNLM"/>
    </source>
</evidence>
<reference evidence="3" key="1">
    <citation type="submission" date="2024-04" db="EMBL/GenBank/DDBJ databases">
        <authorList>
            <person name="Shaw F."/>
            <person name="Minotto A."/>
        </authorList>
    </citation>
    <scope>NUCLEOTIDE SEQUENCE [LARGE SCALE GENOMIC DNA]</scope>
</reference>
<evidence type="ECO:0000313" key="3">
    <source>
        <dbReference type="Proteomes" id="UP001497453"/>
    </source>
</evidence>
<organism evidence="2 3">
    <name type="scientific">Somion occarium</name>
    <dbReference type="NCBI Taxonomy" id="3059160"/>
    <lineage>
        <taxon>Eukaryota</taxon>
        <taxon>Fungi</taxon>
        <taxon>Dikarya</taxon>
        <taxon>Basidiomycota</taxon>
        <taxon>Agaricomycotina</taxon>
        <taxon>Agaricomycetes</taxon>
        <taxon>Polyporales</taxon>
        <taxon>Cerrenaceae</taxon>
        <taxon>Somion</taxon>
    </lineage>
</organism>
<proteinExistence type="predicted"/>
<dbReference type="EMBL" id="OZ037952">
    <property type="protein sequence ID" value="CAL1716881.1"/>
    <property type="molecule type" value="Genomic_DNA"/>
</dbReference>
<accession>A0ABP1EA46</accession>
<name>A0ABP1EA46_9APHY</name>
<feature type="compositionally biased region" description="Low complexity" evidence="1">
    <location>
        <begin position="510"/>
        <end position="521"/>
    </location>
</feature>
<keyword evidence="3" id="KW-1185">Reference proteome</keyword>
<evidence type="ECO:0000313" key="2">
    <source>
        <dbReference type="EMBL" id="CAL1716881.1"/>
    </source>
</evidence>
<sequence length="569" mass="63937">MQDNVRMSAGVQERHLPMAIRIHPIALRLVFDASFPPPEYLDPSLSHGPLSPWCQAIRAKKALGLVCTYWHMVATPILYEDVVFRRVGQIPAFARTLRSRPYVAQFVKGLTFSCEVPPPLDDVVKASLMCILEQCSRIRSLSCLTPFVGWLQTNSRGLDILAQIPTTFLKDGSYATTNLVYLNDYLFNTLPDILPSPIIIAFSQMTSLSLTSRPMKRLNAPEMRAIPPTLRSLHFPRLKDLTLRTGGNGITGAYLTLITTWDLPQLERLTADFLYRDPSSLFSVQEAAFFQRFGKQLKVLDMDFTPMWAVPPPDPNPGNILNLCPALEHIVLFLPDLFRVQDYMSSVRNNTFVDVWIRSNHFQPDDFDTDPQEYLPCDLDEPRVYGVGKKYLGPNFRFLDMGLQHIRDLPFILPPNSITEGEKTVYLHRIFDLRFAQSRRAIFTVGEDWTSGTGVLFNKFVQGSNASFATNHNNVDDVSSSNENDEVPVNNGSHMSVCSDDAESDANYESAESSDSNTSDSDLGEEEELPGFSGMEGDFRGACQLRDFPGNATTISEEELLDIHANMQV</sequence>
<dbReference type="Proteomes" id="UP001497453">
    <property type="component" value="Chromosome 9"/>
</dbReference>
<gene>
    <name evidence="2" type="ORF">GFSPODELE1_LOCUS10949</name>
</gene>
<evidence type="ECO:0000256" key="1">
    <source>
        <dbReference type="SAM" id="MobiDB-lite"/>
    </source>
</evidence>
<protein>
    <recommendedName>
        <fullName evidence="4">F-box domain-containing protein</fullName>
    </recommendedName>
</protein>
<feature type="region of interest" description="Disordered" evidence="1">
    <location>
        <begin position="472"/>
        <end position="536"/>
    </location>
</feature>